<keyword evidence="2" id="KW-0378">Hydrolase</keyword>
<feature type="chain" id="PRO_5035911206" description="Peptidase S1 domain-containing protein" evidence="5">
    <location>
        <begin position="17"/>
        <end position="130"/>
    </location>
</feature>
<evidence type="ECO:0000256" key="5">
    <source>
        <dbReference type="SAM" id="SignalP"/>
    </source>
</evidence>
<evidence type="ECO:0000256" key="1">
    <source>
        <dbReference type="ARBA" id="ARBA00022670"/>
    </source>
</evidence>
<dbReference type="PANTHER" id="PTHR24276:SF91">
    <property type="entry name" value="AT26814P-RELATED"/>
    <property type="match status" value="1"/>
</dbReference>
<evidence type="ECO:0000256" key="3">
    <source>
        <dbReference type="ARBA" id="ARBA00022825"/>
    </source>
</evidence>
<reference evidence="7 8" key="1">
    <citation type="submission" date="2020-04" db="EMBL/GenBank/DDBJ databases">
        <authorList>
            <person name="Wallbank WR R."/>
            <person name="Pardo Diaz C."/>
            <person name="Kozak K."/>
            <person name="Martin S."/>
            <person name="Jiggins C."/>
            <person name="Moest M."/>
            <person name="Warren A I."/>
            <person name="Byers J.R.P. K."/>
            <person name="Montejo-Kovacevich G."/>
            <person name="Yen C E."/>
        </authorList>
    </citation>
    <scope>NUCLEOTIDE SEQUENCE [LARGE SCALE GENOMIC DNA]</scope>
</reference>
<dbReference type="AlphaFoldDB" id="A0A8S1BM02"/>
<keyword evidence="1" id="KW-0645">Protease</keyword>
<dbReference type="Proteomes" id="UP000494106">
    <property type="component" value="Unassembled WGS sequence"/>
</dbReference>
<dbReference type="InterPro" id="IPR009003">
    <property type="entry name" value="Peptidase_S1_PA"/>
</dbReference>
<organism evidence="7 8">
    <name type="scientific">Arctia plantaginis</name>
    <name type="common">Wood tiger moth</name>
    <name type="synonym">Phalaena plantaginis</name>
    <dbReference type="NCBI Taxonomy" id="874455"/>
    <lineage>
        <taxon>Eukaryota</taxon>
        <taxon>Metazoa</taxon>
        <taxon>Ecdysozoa</taxon>
        <taxon>Arthropoda</taxon>
        <taxon>Hexapoda</taxon>
        <taxon>Insecta</taxon>
        <taxon>Pterygota</taxon>
        <taxon>Neoptera</taxon>
        <taxon>Endopterygota</taxon>
        <taxon>Lepidoptera</taxon>
        <taxon>Glossata</taxon>
        <taxon>Ditrysia</taxon>
        <taxon>Noctuoidea</taxon>
        <taxon>Erebidae</taxon>
        <taxon>Arctiinae</taxon>
        <taxon>Arctia</taxon>
    </lineage>
</organism>
<dbReference type="OrthoDB" id="6932357at2759"/>
<keyword evidence="8" id="KW-1185">Reference proteome</keyword>
<evidence type="ECO:0000256" key="4">
    <source>
        <dbReference type="ARBA" id="ARBA00023157"/>
    </source>
</evidence>
<comment type="caution">
    <text evidence="7">The sequence shown here is derived from an EMBL/GenBank/DDBJ whole genome shotgun (WGS) entry which is preliminary data.</text>
</comment>
<evidence type="ECO:0000313" key="7">
    <source>
        <dbReference type="EMBL" id="CAB3259692.1"/>
    </source>
</evidence>
<dbReference type="PANTHER" id="PTHR24276">
    <property type="entry name" value="POLYSERASE-RELATED"/>
    <property type="match status" value="1"/>
</dbReference>
<evidence type="ECO:0000256" key="2">
    <source>
        <dbReference type="ARBA" id="ARBA00022801"/>
    </source>
</evidence>
<dbReference type="InterPro" id="IPR018114">
    <property type="entry name" value="TRYPSIN_HIS"/>
</dbReference>
<feature type="domain" description="Peptidase S1" evidence="6">
    <location>
        <begin position="27"/>
        <end position="75"/>
    </location>
</feature>
<sequence length="130" mass="14541">MRLITLLAVCVASVTATPRVFKPSARIVGGRVTTIERWPYQANVMIGEGHYFGQWCGGTIINNRSVLTAAHCVLLPYEYLPAFMFRLRLGSTANYNLLDNEVVWVTGWGTLVYGGDSGSEKLRECSEYFR</sequence>
<dbReference type="InterPro" id="IPR050430">
    <property type="entry name" value="Peptidase_S1"/>
</dbReference>
<gene>
    <name evidence="7" type="ORF">APLA_LOCUS17132</name>
</gene>
<proteinExistence type="predicted"/>
<dbReference type="PROSITE" id="PS00134">
    <property type="entry name" value="TRYPSIN_HIS"/>
    <property type="match status" value="1"/>
</dbReference>
<dbReference type="Gene3D" id="2.40.10.10">
    <property type="entry name" value="Trypsin-like serine proteases"/>
    <property type="match status" value="1"/>
</dbReference>
<dbReference type="Pfam" id="PF00089">
    <property type="entry name" value="Trypsin"/>
    <property type="match status" value="1"/>
</dbReference>
<keyword evidence="3" id="KW-0720">Serine protease</keyword>
<dbReference type="GO" id="GO:0004252">
    <property type="term" value="F:serine-type endopeptidase activity"/>
    <property type="evidence" value="ECO:0007669"/>
    <property type="project" value="InterPro"/>
</dbReference>
<keyword evidence="4" id="KW-1015">Disulfide bond</keyword>
<name>A0A8S1BM02_ARCPL</name>
<evidence type="ECO:0000259" key="6">
    <source>
        <dbReference type="Pfam" id="PF00089"/>
    </source>
</evidence>
<dbReference type="InterPro" id="IPR001254">
    <property type="entry name" value="Trypsin_dom"/>
</dbReference>
<dbReference type="SUPFAM" id="SSF50494">
    <property type="entry name" value="Trypsin-like serine proteases"/>
    <property type="match status" value="1"/>
</dbReference>
<keyword evidence="5" id="KW-0732">Signal</keyword>
<evidence type="ECO:0000313" key="8">
    <source>
        <dbReference type="Proteomes" id="UP000494106"/>
    </source>
</evidence>
<dbReference type="EMBL" id="CADEBC010000637">
    <property type="protein sequence ID" value="CAB3259692.1"/>
    <property type="molecule type" value="Genomic_DNA"/>
</dbReference>
<protein>
    <recommendedName>
        <fullName evidence="6">Peptidase S1 domain-containing protein</fullName>
    </recommendedName>
</protein>
<dbReference type="GO" id="GO:0006508">
    <property type="term" value="P:proteolysis"/>
    <property type="evidence" value="ECO:0007669"/>
    <property type="project" value="UniProtKB-KW"/>
</dbReference>
<feature type="signal peptide" evidence="5">
    <location>
        <begin position="1"/>
        <end position="16"/>
    </location>
</feature>
<dbReference type="InterPro" id="IPR043504">
    <property type="entry name" value="Peptidase_S1_PA_chymotrypsin"/>
</dbReference>
<accession>A0A8S1BM02</accession>